<reference evidence="1 4" key="1">
    <citation type="submission" date="2017-11" db="EMBL/GenBank/DDBJ databases">
        <title>De novo assembly and phasing of dikaryotic genomes from two isolates of Puccinia coronata f. sp. avenae, the causal agent of oat crown rust.</title>
        <authorList>
            <person name="Miller M.E."/>
            <person name="Zhang Y."/>
            <person name="Omidvar V."/>
            <person name="Sperschneider J."/>
            <person name="Schwessinger B."/>
            <person name="Raley C."/>
            <person name="Palmer J.M."/>
            <person name="Garnica D."/>
            <person name="Upadhyaya N."/>
            <person name="Rathjen J."/>
            <person name="Taylor J.M."/>
            <person name="Park R.F."/>
            <person name="Dodds P.N."/>
            <person name="Hirsch C.D."/>
            <person name="Kianian S.F."/>
            <person name="Figueroa M."/>
        </authorList>
    </citation>
    <scope>NUCLEOTIDE SEQUENCE [LARGE SCALE GENOMIC DNA]</scope>
    <source>
        <strain evidence="1">12SD80</strain>
    </source>
</reference>
<accession>A0A2N5RW99</accession>
<evidence type="ECO:0000313" key="2">
    <source>
        <dbReference type="EMBL" id="PLW24533.1"/>
    </source>
</evidence>
<evidence type="ECO:0000313" key="3">
    <source>
        <dbReference type="EMBL" id="PLW48734.1"/>
    </source>
</evidence>
<comment type="caution">
    <text evidence="1">The sequence shown here is derived from an EMBL/GenBank/DDBJ whole genome shotgun (WGS) entry which is preliminary data.</text>
</comment>
<dbReference type="EMBL" id="PGCI01000021">
    <property type="protein sequence ID" value="PLW48734.1"/>
    <property type="molecule type" value="Genomic_DNA"/>
</dbReference>
<evidence type="ECO:0000313" key="1">
    <source>
        <dbReference type="EMBL" id="PLW05232.1"/>
    </source>
</evidence>
<evidence type="ECO:0000313" key="4">
    <source>
        <dbReference type="Proteomes" id="UP000235392"/>
    </source>
</evidence>
<organism evidence="1 4">
    <name type="scientific">Puccinia coronata f. sp. avenae</name>
    <dbReference type="NCBI Taxonomy" id="200324"/>
    <lineage>
        <taxon>Eukaryota</taxon>
        <taxon>Fungi</taxon>
        <taxon>Dikarya</taxon>
        <taxon>Basidiomycota</taxon>
        <taxon>Pucciniomycotina</taxon>
        <taxon>Pucciniomycetes</taxon>
        <taxon>Pucciniales</taxon>
        <taxon>Pucciniaceae</taxon>
        <taxon>Puccinia</taxon>
    </lineage>
</organism>
<proteinExistence type="predicted"/>
<name>A0A2N5RW99_9BASI</name>
<protein>
    <submittedName>
        <fullName evidence="1">Uncharacterized protein</fullName>
    </submittedName>
</protein>
<dbReference type="Proteomes" id="UP000235392">
    <property type="component" value="Unassembled WGS sequence"/>
</dbReference>
<dbReference type="EMBL" id="PGCI01000607">
    <property type="protein sequence ID" value="PLW24533.1"/>
    <property type="molecule type" value="Genomic_DNA"/>
</dbReference>
<dbReference type="AlphaFoldDB" id="A0A2N5RW99"/>
<gene>
    <name evidence="3" type="ORF">PCASD_03227</name>
    <name evidence="2" type="ORF">PCASD_09211</name>
    <name evidence="1" type="ORF">PCASD_24940</name>
</gene>
<dbReference type="EMBL" id="PGCI01001375">
    <property type="protein sequence ID" value="PLW05232.1"/>
    <property type="molecule type" value="Genomic_DNA"/>
</dbReference>
<sequence length="210" mass="23798">MLTWFYQEFFHPSPTNSPLPVMGIIEGTHVNNLSVGPVQAKLIEYFSRPEEDLEHLPITATWILDEFHKKHTTDGLSEEHIIQPRRQDVTQSEMFEEIINSFEDQSDSLAATCGKVKYVHPELRIGIIESSSLRRVHAAHQIRILKARAPVSLSSKELAVRIKKLLTHVDRFHCQLLVQFEDVGRVVSIPEAGTSVGMGNRGGKRGEHFL</sequence>